<evidence type="ECO:0000313" key="3">
    <source>
        <dbReference type="Proteomes" id="UP001630127"/>
    </source>
</evidence>
<organism evidence="2 3">
    <name type="scientific">Cinchona calisaya</name>
    <dbReference type="NCBI Taxonomy" id="153742"/>
    <lineage>
        <taxon>Eukaryota</taxon>
        <taxon>Viridiplantae</taxon>
        <taxon>Streptophyta</taxon>
        <taxon>Embryophyta</taxon>
        <taxon>Tracheophyta</taxon>
        <taxon>Spermatophyta</taxon>
        <taxon>Magnoliopsida</taxon>
        <taxon>eudicotyledons</taxon>
        <taxon>Gunneridae</taxon>
        <taxon>Pentapetalae</taxon>
        <taxon>asterids</taxon>
        <taxon>lamiids</taxon>
        <taxon>Gentianales</taxon>
        <taxon>Rubiaceae</taxon>
        <taxon>Cinchonoideae</taxon>
        <taxon>Cinchoneae</taxon>
        <taxon>Cinchona</taxon>
    </lineage>
</organism>
<dbReference type="AlphaFoldDB" id="A0ABD2ZKM4"/>
<name>A0ABD2ZKM4_9GENT</name>
<protein>
    <submittedName>
        <fullName evidence="2">Uncharacterized protein</fullName>
    </submittedName>
</protein>
<feature type="region of interest" description="Disordered" evidence="1">
    <location>
        <begin position="315"/>
        <end position="340"/>
    </location>
</feature>
<sequence length="373" mass="41743">MMAAYTSWSIPNSKYGIADFVEEKNTMNEHVAAVTCTRIQRSSGLCEYRKSCLDDLIPLNQDGFHIVEFGPPKRVFTSGLPECVIDACHYCTEEYPKLDRLAGRVVGYWALPVYQQPPRQLPVGVLEIVSSHQGGQCGFHYLPFIKVVGLETSEHTSWLQYIIPYPCKGREIDEISKVLDELRSSVRIASGQELGEKLFVEVIRVSLDDKLDSFEICHSDPSGEVMLPADCSFQQVKTYCNTNAIVARHRLQSTGFEPGSLAFCPHKEYASYQLSCSPIGKRRTPCKDKRPRTQVRIPSTAFGAGQLWPWYNNTSSSGSHKGDVSPIGKRRTPCEDKRPRTQVRIPSTTVGAGQLWPWYNNTLSSGPTRGTSQ</sequence>
<comment type="caution">
    <text evidence="2">The sequence shown here is derived from an EMBL/GenBank/DDBJ whole genome shotgun (WGS) entry which is preliminary data.</text>
</comment>
<reference evidence="2 3" key="1">
    <citation type="submission" date="2024-11" db="EMBL/GenBank/DDBJ databases">
        <title>A near-complete genome assembly of Cinchona calisaya.</title>
        <authorList>
            <person name="Lian D.C."/>
            <person name="Zhao X.W."/>
            <person name="Wei L."/>
        </authorList>
    </citation>
    <scope>NUCLEOTIDE SEQUENCE [LARGE SCALE GENOMIC DNA]</scope>
    <source>
        <tissue evidence="2">Nenye</tissue>
    </source>
</reference>
<proteinExistence type="predicted"/>
<evidence type="ECO:0000313" key="2">
    <source>
        <dbReference type="EMBL" id="KAL3519548.1"/>
    </source>
</evidence>
<dbReference type="Proteomes" id="UP001630127">
    <property type="component" value="Unassembled WGS sequence"/>
</dbReference>
<dbReference type="EMBL" id="JBJUIK010000008">
    <property type="protein sequence ID" value="KAL3519548.1"/>
    <property type="molecule type" value="Genomic_DNA"/>
</dbReference>
<accession>A0ABD2ZKM4</accession>
<evidence type="ECO:0000256" key="1">
    <source>
        <dbReference type="SAM" id="MobiDB-lite"/>
    </source>
</evidence>
<gene>
    <name evidence="2" type="ORF">ACH5RR_017697</name>
</gene>
<keyword evidence="3" id="KW-1185">Reference proteome</keyword>